<dbReference type="InterPro" id="IPR010451">
    <property type="entry name" value="Acetoacetate_decarboxylase"/>
</dbReference>
<name>A0ABX2CNB6_9BRAD</name>
<keyword evidence="2" id="KW-1185">Reference proteome</keyword>
<evidence type="ECO:0000313" key="2">
    <source>
        <dbReference type="Proteomes" id="UP000886476"/>
    </source>
</evidence>
<dbReference type="Proteomes" id="UP000886476">
    <property type="component" value="Unassembled WGS sequence"/>
</dbReference>
<dbReference type="RefSeq" id="WP_172115002.1">
    <property type="nucleotide sequence ID" value="NZ_JABFDM010000021.1"/>
</dbReference>
<dbReference type="Pfam" id="PF06314">
    <property type="entry name" value="ADC"/>
    <property type="match status" value="1"/>
</dbReference>
<organism evidence="1 2">
    <name type="scientific">Bradyrhizobium aeschynomenes</name>
    <dbReference type="NCBI Taxonomy" id="2734909"/>
    <lineage>
        <taxon>Bacteria</taxon>
        <taxon>Pseudomonadati</taxon>
        <taxon>Pseudomonadota</taxon>
        <taxon>Alphaproteobacteria</taxon>
        <taxon>Hyphomicrobiales</taxon>
        <taxon>Nitrobacteraceae</taxon>
        <taxon>Bradyrhizobium</taxon>
    </lineage>
</organism>
<dbReference type="SUPFAM" id="SSF160104">
    <property type="entry name" value="Acetoacetate decarboxylase-like"/>
    <property type="match status" value="1"/>
</dbReference>
<protein>
    <submittedName>
        <fullName evidence="1">Uncharacterized protein</fullName>
    </submittedName>
</protein>
<dbReference type="Gene3D" id="2.40.400.10">
    <property type="entry name" value="Acetoacetate decarboxylase-like"/>
    <property type="match status" value="1"/>
</dbReference>
<gene>
    <name evidence="1" type="ORF">HL667_32255</name>
</gene>
<dbReference type="EMBL" id="JABFDN010000021">
    <property type="protein sequence ID" value="NPU69708.1"/>
    <property type="molecule type" value="Genomic_DNA"/>
</dbReference>
<evidence type="ECO:0000313" key="1">
    <source>
        <dbReference type="EMBL" id="NPU69708.1"/>
    </source>
</evidence>
<reference evidence="1" key="1">
    <citation type="submission" date="2020-05" db="EMBL/GenBank/DDBJ databases">
        <title>Nod-independent and nitrogen-fixing Bradyrhizobium aeschynomene sp. nov. isolated from nodules of Aeschynomene indica.</title>
        <authorList>
            <person name="Zhang Z."/>
        </authorList>
    </citation>
    <scope>NUCLEOTIDE SEQUENCE</scope>
    <source>
        <strain evidence="1">83012</strain>
    </source>
</reference>
<sequence length="252" mass="28207">MELTKMVSTRTRPFDARLYALDRNTNQFRHRCKALEVYLSLSDDFEALLPFPLTPSTIPPVGLIGLSNYLSSNVRPYLEQYSGIQVRDPAGEIGYYIPHIYVSANDNAVLPGHAALGLPTTVAGIRLFRVGGLVQGTLERPHGTRLLTISARPSTHINVTSSGLTQTVYYSVCHSTPGFDPGRQHTPRLVKWRTSRFLRSDECGHTMSFTGPFSLSYGSSAVKYPVFRIGVDHMILGLYQEYDFRLEEISMF</sequence>
<dbReference type="InterPro" id="IPR023375">
    <property type="entry name" value="ADC_dom_sf"/>
</dbReference>
<proteinExistence type="predicted"/>
<accession>A0ABX2CNB6</accession>
<comment type="caution">
    <text evidence="1">The sequence shown here is derived from an EMBL/GenBank/DDBJ whole genome shotgun (WGS) entry which is preliminary data.</text>
</comment>